<evidence type="ECO:0000313" key="1">
    <source>
        <dbReference type="Proteomes" id="UP000887576"/>
    </source>
</evidence>
<sequence length="270" mass="29030">MHTYSQLPPASPLASTSNSASNSGLNVSNNFLDPHFRRKLPAVPGTHGSLSPTSFRRSSSPRSPSIGRTLPTPPGERGTSESVLCSTPSSPHFSSASPSPPCTGAYLEQRHRKLPPEPMKTPPVQQNSLPAPFTSPAPMNHQLSSPALISKSASRNNIQNHRILPSPEPLLTPEPLQMPSKNYALAKSAPQSPRTIEQPSESNGLTVNDAVLRTRKFSDVRDIARNGSMAHVLEQQHILRQEFTQTPDSALAQSVSNHSSLSPSIEQVGL</sequence>
<reference evidence="2" key="1">
    <citation type="submission" date="2022-11" db="UniProtKB">
        <authorList>
            <consortium name="WormBaseParasite"/>
        </authorList>
    </citation>
    <scope>IDENTIFICATION</scope>
</reference>
<protein>
    <submittedName>
        <fullName evidence="2">Uncharacterized protein</fullName>
    </submittedName>
</protein>
<proteinExistence type="predicted"/>
<dbReference type="Proteomes" id="UP000887576">
    <property type="component" value="Unplaced"/>
</dbReference>
<evidence type="ECO:0000313" key="2">
    <source>
        <dbReference type="WBParaSite" id="JU765_v2.g7485.t1"/>
    </source>
</evidence>
<organism evidence="1 2">
    <name type="scientific">Panagrolaimus sp. JU765</name>
    <dbReference type="NCBI Taxonomy" id="591449"/>
    <lineage>
        <taxon>Eukaryota</taxon>
        <taxon>Metazoa</taxon>
        <taxon>Ecdysozoa</taxon>
        <taxon>Nematoda</taxon>
        <taxon>Chromadorea</taxon>
        <taxon>Rhabditida</taxon>
        <taxon>Tylenchina</taxon>
        <taxon>Panagrolaimomorpha</taxon>
        <taxon>Panagrolaimoidea</taxon>
        <taxon>Panagrolaimidae</taxon>
        <taxon>Panagrolaimus</taxon>
    </lineage>
</organism>
<dbReference type="WBParaSite" id="JU765_v2.g7485.t1">
    <property type="protein sequence ID" value="JU765_v2.g7485.t1"/>
    <property type="gene ID" value="JU765_v2.g7485"/>
</dbReference>
<name>A0AC34RJC8_9BILA</name>
<accession>A0AC34RJC8</accession>